<name>A0A8J7W1T3_9FIRM</name>
<evidence type="ECO:0000259" key="1">
    <source>
        <dbReference type="Pfam" id="PF04993"/>
    </source>
</evidence>
<keyword evidence="3" id="KW-1185">Reference proteome</keyword>
<reference evidence="2" key="1">
    <citation type="submission" date="2021-04" db="EMBL/GenBank/DDBJ databases">
        <title>Sinoanaerobacter chloroacetimidivorans sp. nov., an obligate anaerobic bacterium isolated from anaerobic sludge.</title>
        <authorList>
            <person name="Bao Y."/>
        </authorList>
    </citation>
    <scope>NUCLEOTIDE SEQUENCE</scope>
    <source>
        <strain evidence="2">BAD-6</strain>
    </source>
</reference>
<sequence>MATTIDFIEYVCEQIRGIGTIRYKKMFGEYMVYINEKPILLVCDNTVFVKKLDCISEKMKDAETGFPYDGAKEHYILDIDHSEFSKEVIALLEPVIPIPKPKKKK</sequence>
<dbReference type="AlphaFoldDB" id="A0A8J7W1T3"/>
<evidence type="ECO:0000313" key="2">
    <source>
        <dbReference type="EMBL" id="MBR0599322.1"/>
    </source>
</evidence>
<dbReference type="Proteomes" id="UP000675664">
    <property type="component" value="Unassembled WGS sequence"/>
</dbReference>
<dbReference type="Pfam" id="PF04993">
    <property type="entry name" value="TfoX_N"/>
    <property type="match status" value="1"/>
</dbReference>
<comment type="caution">
    <text evidence="2">The sequence shown here is derived from an EMBL/GenBank/DDBJ whole genome shotgun (WGS) entry which is preliminary data.</text>
</comment>
<gene>
    <name evidence="2" type="ORF">KCX82_15655</name>
</gene>
<protein>
    <submittedName>
        <fullName evidence="2">TfoX/Sxy family protein</fullName>
    </submittedName>
</protein>
<feature type="domain" description="TfoX N-terminal" evidence="1">
    <location>
        <begin position="13"/>
        <end position="73"/>
    </location>
</feature>
<organism evidence="2 3">
    <name type="scientific">Sinanaerobacter chloroacetimidivorans</name>
    <dbReference type="NCBI Taxonomy" id="2818044"/>
    <lineage>
        <taxon>Bacteria</taxon>
        <taxon>Bacillati</taxon>
        <taxon>Bacillota</taxon>
        <taxon>Clostridia</taxon>
        <taxon>Peptostreptococcales</taxon>
        <taxon>Anaerovoracaceae</taxon>
        <taxon>Sinanaerobacter</taxon>
    </lineage>
</organism>
<dbReference type="InterPro" id="IPR007076">
    <property type="entry name" value="TfoX_N"/>
</dbReference>
<proteinExistence type="predicted"/>
<reference evidence="2" key="2">
    <citation type="submission" date="2021-04" db="EMBL/GenBank/DDBJ databases">
        <authorList>
            <person name="Liu J."/>
        </authorList>
    </citation>
    <scope>NUCLEOTIDE SEQUENCE</scope>
    <source>
        <strain evidence="2">BAD-6</strain>
    </source>
</reference>
<accession>A0A8J7W1T3</accession>
<evidence type="ECO:0000313" key="3">
    <source>
        <dbReference type="Proteomes" id="UP000675664"/>
    </source>
</evidence>
<dbReference type="RefSeq" id="WP_227019455.1">
    <property type="nucleotide sequence ID" value="NZ_JAGSND010000012.1"/>
</dbReference>
<dbReference type="Gene3D" id="3.30.1460.30">
    <property type="entry name" value="YgaC/TfoX-N like chaperone"/>
    <property type="match status" value="1"/>
</dbReference>
<dbReference type="SUPFAM" id="SSF159894">
    <property type="entry name" value="YgaC/TfoX-N like"/>
    <property type="match status" value="1"/>
</dbReference>
<dbReference type="EMBL" id="JAGSND010000012">
    <property type="protein sequence ID" value="MBR0599322.1"/>
    <property type="molecule type" value="Genomic_DNA"/>
</dbReference>